<gene>
    <name evidence="2" type="ORF">QVH07_15605</name>
</gene>
<evidence type="ECO:0000313" key="3">
    <source>
        <dbReference type="Proteomes" id="UP001171916"/>
    </source>
</evidence>
<accession>A0ABT7YGF6</accession>
<dbReference type="PANTHER" id="PTHR43283">
    <property type="entry name" value="BETA-LACTAMASE-RELATED"/>
    <property type="match status" value="1"/>
</dbReference>
<reference evidence="2" key="1">
    <citation type="submission" date="2023-06" db="EMBL/GenBank/DDBJ databases">
        <title>Robiginitalea aurantiacus sp. nov. and Algoriphagus sediminis sp. nov., isolated from coastal sediment.</title>
        <authorList>
            <person name="Zhou Z.Y."/>
            <person name="An J."/>
            <person name="Jia Y.W."/>
            <person name="Du Z.J."/>
        </authorList>
    </citation>
    <scope>NUCLEOTIDE SEQUENCE</scope>
    <source>
        <strain evidence="2">C2-7</strain>
    </source>
</reference>
<dbReference type="Proteomes" id="UP001171916">
    <property type="component" value="Unassembled WGS sequence"/>
</dbReference>
<dbReference type="EC" id="3.1.1.103" evidence="2"/>
<sequence length="343" mass="39032">MRKIFAGICLFFSVIFCLQSQGLKQAVELAEIMEQNEIPGISLTYIESGEIKLETGQGKKNDTETVDQETVFSAASLSKPIFAYIVMQLVEEGTLELDRPLHEYYEYPDVANEKRHLGVTAKMILSHTSGLPNWRKKKLKFLFEPGEKYSYSGEGYVWLQRVVEHLKGKRLDEIAQEYVFGPLDMKRSGYVFRPDFEDNYSISYKKNGESREKNRIDQENAAASLQTTGGDYAKFLKALLSGDAISDETRELMFTPVKTTQPKEDDPKIFWGLGVGIQITENGPQIFQWGDNWTFRGFFTANISTKDAVVYLTNSENGLIPLREIVGTFMDDPQPAADWLNYK</sequence>
<comment type="caution">
    <text evidence="2">The sequence shown here is derived from an EMBL/GenBank/DDBJ whole genome shotgun (WGS) entry which is preliminary data.</text>
</comment>
<keyword evidence="3" id="KW-1185">Reference proteome</keyword>
<proteinExistence type="predicted"/>
<dbReference type="RefSeq" id="WP_290002210.1">
    <property type="nucleotide sequence ID" value="NZ_JAUEPH010000007.1"/>
</dbReference>
<dbReference type="SUPFAM" id="SSF56601">
    <property type="entry name" value="beta-lactamase/transpeptidase-like"/>
    <property type="match status" value="1"/>
</dbReference>
<evidence type="ECO:0000259" key="1">
    <source>
        <dbReference type="Pfam" id="PF00144"/>
    </source>
</evidence>
<keyword evidence="2" id="KW-0378">Hydrolase</keyword>
<name>A0ABT7YGF6_9BACT</name>
<dbReference type="InterPro" id="IPR050789">
    <property type="entry name" value="Diverse_Enzym_Activities"/>
</dbReference>
<organism evidence="2 3">
    <name type="scientific">Algoriphagus sediminis</name>
    <dbReference type="NCBI Taxonomy" id="3057113"/>
    <lineage>
        <taxon>Bacteria</taxon>
        <taxon>Pseudomonadati</taxon>
        <taxon>Bacteroidota</taxon>
        <taxon>Cytophagia</taxon>
        <taxon>Cytophagales</taxon>
        <taxon>Cyclobacteriaceae</taxon>
        <taxon>Algoriphagus</taxon>
    </lineage>
</organism>
<protein>
    <submittedName>
        <fullName evidence="2">Serine hydrolase domain-containing protein</fullName>
        <ecNumber evidence="2">3.1.1.103</ecNumber>
    </submittedName>
</protein>
<dbReference type="Pfam" id="PF00144">
    <property type="entry name" value="Beta-lactamase"/>
    <property type="match status" value="1"/>
</dbReference>
<dbReference type="Gene3D" id="3.40.710.10">
    <property type="entry name" value="DD-peptidase/beta-lactamase superfamily"/>
    <property type="match status" value="1"/>
</dbReference>
<feature type="domain" description="Beta-lactamase-related" evidence="1">
    <location>
        <begin position="30"/>
        <end position="317"/>
    </location>
</feature>
<evidence type="ECO:0000313" key="2">
    <source>
        <dbReference type="EMBL" id="MDN3205587.1"/>
    </source>
</evidence>
<keyword evidence="2" id="KW-0808">Transferase</keyword>
<dbReference type="GO" id="GO:0016740">
    <property type="term" value="F:transferase activity"/>
    <property type="evidence" value="ECO:0007669"/>
    <property type="project" value="UniProtKB-KW"/>
</dbReference>
<dbReference type="GO" id="GO:0016787">
    <property type="term" value="F:hydrolase activity"/>
    <property type="evidence" value="ECO:0007669"/>
    <property type="project" value="UniProtKB-KW"/>
</dbReference>
<dbReference type="EMBL" id="JAUEPH010000007">
    <property type="protein sequence ID" value="MDN3205587.1"/>
    <property type="molecule type" value="Genomic_DNA"/>
</dbReference>
<dbReference type="InterPro" id="IPR001466">
    <property type="entry name" value="Beta-lactam-related"/>
</dbReference>
<dbReference type="PANTHER" id="PTHR43283:SF18">
    <property type="match status" value="1"/>
</dbReference>
<dbReference type="InterPro" id="IPR012338">
    <property type="entry name" value="Beta-lactam/transpept-like"/>
</dbReference>